<dbReference type="GO" id="GO:0045004">
    <property type="term" value="P:DNA replication proofreading"/>
    <property type="evidence" value="ECO:0007669"/>
    <property type="project" value="TreeGrafter"/>
</dbReference>
<dbReference type="SUPFAM" id="SSF53098">
    <property type="entry name" value="Ribonuclease H-like"/>
    <property type="match status" value="1"/>
</dbReference>
<dbReference type="GO" id="GO:0003677">
    <property type="term" value="F:DNA binding"/>
    <property type="evidence" value="ECO:0007669"/>
    <property type="project" value="InterPro"/>
</dbReference>
<dbReference type="FunFam" id="3.30.420.10:FF:000045">
    <property type="entry name" value="3'-5' exonuclease DinG"/>
    <property type="match status" value="1"/>
</dbReference>
<dbReference type="STRING" id="1434700.SAMN06296427_10121"/>
<evidence type="ECO:0000256" key="2">
    <source>
        <dbReference type="ARBA" id="ARBA00026073"/>
    </source>
</evidence>
<evidence type="ECO:0000313" key="5">
    <source>
        <dbReference type="Proteomes" id="UP000192393"/>
    </source>
</evidence>
<dbReference type="PANTHER" id="PTHR30231:SF41">
    <property type="entry name" value="DNA POLYMERASE III SUBUNIT EPSILON"/>
    <property type="match status" value="1"/>
</dbReference>
<dbReference type="Gene3D" id="3.40.1440.10">
    <property type="entry name" value="GIY-YIG endonuclease"/>
    <property type="match status" value="1"/>
</dbReference>
<proteinExistence type="predicted"/>
<dbReference type="GO" id="GO:0008408">
    <property type="term" value="F:3'-5' exonuclease activity"/>
    <property type="evidence" value="ECO:0007669"/>
    <property type="project" value="TreeGrafter"/>
</dbReference>
<organism evidence="4 5">
    <name type="scientific">Moheibacter sediminis</name>
    <dbReference type="NCBI Taxonomy" id="1434700"/>
    <lineage>
        <taxon>Bacteria</taxon>
        <taxon>Pseudomonadati</taxon>
        <taxon>Bacteroidota</taxon>
        <taxon>Flavobacteriia</taxon>
        <taxon>Flavobacteriales</taxon>
        <taxon>Weeksellaceae</taxon>
        <taxon>Moheibacter</taxon>
    </lineage>
</organism>
<dbReference type="SMART" id="SM00479">
    <property type="entry name" value="EXOIII"/>
    <property type="match status" value="1"/>
</dbReference>
<dbReference type="EMBL" id="FWXS01000001">
    <property type="protein sequence ID" value="SMC31805.1"/>
    <property type="molecule type" value="Genomic_DNA"/>
</dbReference>
<keyword evidence="5" id="KW-1185">Reference proteome</keyword>
<gene>
    <name evidence="4" type="ORF">SAMN06296427_10121</name>
</gene>
<protein>
    <submittedName>
        <fullName evidence="4">DNA polymerase-3 subunit epsilon</fullName>
    </submittedName>
</protein>
<dbReference type="GO" id="GO:0003887">
    <property type="term" value="F:DNA-directed DNA polymerase activity"/>
    <property type="evidence" value="ECO:0007669"/>
    <property type="project" value="InterPro"/>
</dbReference>
<dbReference type="AlphaFoldDB" id="A0A1W1Y6P6"/>
<dbReference type="CDD" id="cd06127">
    <property type="entry name" value="DEDDh"/>
    <property type="match status" value="1"/>
</dbReference>
<evidence type="ECO:0000259" key="3">
    <source>
        <dbReference type="SMART" id="SM00479"/>
    </source>
</evidence>
<dbReference type="InterPro" id="IPR006054">
    <property type="entry name" value="DnaQ"/>
</dbReference>
<evidence type="ECO:0000313" key="4">
    <source>
        <dbReference type="EMBL" id="SMC31805.1"/>
    </source>
</evidence>
<evidence type="ECO:0000256" key="1">
    <source>
        <dbReference type="ARBA" id="ARBA00025483"/>
    </source>
</evidence>
<comment type="function">
    <text evidence="1">DNA polymerase III is a complex, multichain enzyme responsible for most of the replicative synthesis in bacteria. The epsilon subunit contain the editing function and is a proofreading 3'-5' exonuclease.</text>
</comment>
<dbReference type="Proteomes" id="UP000192393">
    <property type="component" value="Unassembled WGS sequence"/>
</dbReference>
<sequence length="454" mass="51847">MYAVIDVEATGGKKGEESIIEVAIFLYDGEKVIDQLISLVQPDREIDLYVQKLTQITPKMVSTAPKFHELAKRIIEITDGAIIVGHNVDFDYRMLKQEFSKLGYTYYRETIDTLPLSEKHFPDAESYSLGKLSKSLGIPVSDRHRASGDARATLELFKLLQDKDSEKDIVLKETFTDKKKSIKYDSLLKDLPNETGIFYVFNKNKQIIYLSRSKNISQSARILLTGKSNLSNKIKISATEITYETTGNELVAWLKENHEIKTLKPSLNENQKKINFPFTIYNGFKNGFKQLRIDHTDYNSKQSHILRMNSYNNALSFLSLISEEYELCSKINDIYQGDGPCLGYSVGECHGACIGKESPDDYNKRVEAFQSKVCLEGKSILIIGKGRTLAEKSFVWIKNNVCKGYGYFDLNHQIKTEKLVQKRMIPIEENDDMDSMARGFLFSEKYLEIINLNT</sequence>
<dbReference type="RefSeq" id="WP_084015244.1">
    <property type="nucleotide sequence ID" value="NZ_FWXS01000001.1"/>
</dbReference>
<accession>A0A1W1Y6P6</accession>
<dbReference type="OrthoDB" id="9803913at2"/>
<dbReference type="Gene3D" id="3.30.420.10">
    <property type="entry name" value="Ribonuclease H-like superfamily/Ribonuclease H"/>
    <property type="match status" value="1"/>
</dbReference>
<name>A0A1W1Y6P6_9FLAO</name>
<dbReference type="Pfam" id="PF00929">
    <property type="entry name" value="RNase_T"/>
    <property type="match status" value="1"/>
</dbReference>
<dbReference type="GO" id="GO:0005829">
    <property type="term" value="C:cytosol"/>
    <property type="evidence" value="ECO:0007669"/>
    <property type="project" value="TreeGrafter"/>
</dbReference>
<dbReference type="InterPro" id="IPR036397">
    <property type="entry name" value="RNaseH_sf"/>
</dbReference>
<feature type="domain" description="Exonuclease" evidence="3">
    <location>
        <begin position="1"/>
        <end position="166"/>
    </location>
</feature>
<dbReference type="InterPro" id="IPR013520">
    <property type="entry name" value="Ribonucl_H"/>
</dbReference>
<dbReference type="InterPro" id="IPR012337">
    <property type="entry name" value="RNaseH-like_sf"/>
</dbReference>
<dbReference type="NCBIfam" id="TIGR00573">
    <property type="entry name" value="dnaq"/>
    <property type="match status" value="1"/>
</dbReference>
<dbReference type="PANTHER" id="PTHR30231">
    <property type="entry name" value="DNA POLYMERASE III SUBUNIT EPSILON"/>
    <property type="match status" value="1"/>
</dbReference>
<reference evidence="4 5" key="1">
    <citation type="submission" date="2017-04" db="EMBL/GenBank/DDBJ databases">
        <authorList>
            <person name="Afonso C.L."/>
            <person name="Miller P.J."/>
            <person name="Scott M.A."/>
            <person name="Spackman E."/>
            <person name="Goraichik I."/>
            <person name="Dimitrov K.M."/>
            <person name="Suarez D.L."/>
            <person name="Swayne D.E."/>
        </authorList>
    </citation>
    <scope>NUCLEOTIDE SEQUENCE [LARGE SCALE GENOMIC DNA]</scope>
    <source>
        <strain evidence="4 5">CGMCC 1.12708</strain>
    </source>
</reference>
<dbReference type="InterPro" id="IPR035901">
    <property type="entry name" value="GIY-YIG_endonuc_sf"/>
</dbReference>
<comment type="subunit">
    <text evidence="2">DNA polymerase III contains a core (composed of alpha, epsilon and theta chains) that associates with a tau subunit. This core dimerizes to form the POLIII' complex. PolIII' associates with the gamma complex (composed of gamma, delta, delta', psi and chi chains) and with the beta chain to form the complete DNA polymerase III complex.</text>
</comment>